<name>A0AAV3NSW3_LITER</name>
<dbReference type="PANTHER" id="PTHR14155">
    <property type="entry name" value="RING FINGER DOMAIN-CONTAINING"/>
    <property type="match status" value="1"/>
</dbReference>
<feature type="region of interest" description="Disordered" evidence="15">
    <location>
        <begin position="358"/>
        <end position="407"/>
    </location>
</feature>
<dbReference type="FunFam" id="3.30.40.10:FF:000187">
    <property type="entry name" value="E3 ubiquitin-protein ligase ATL6"/>
    <property type="match status" value="1"/>
</dbReference>
<comment type="similarity">
    <text evidence="13">Belongs to the RING-type zinc finger family. ATL subfamily.</text>
</comment>
<reference evidence="19 20" key="1">
    <citation type="submission" date="2024-01" db="EMBL/GenBank/DDBJ databases">
        <title>The complete chloroplast genome sequence of Lithospermum erythrorhizon: insights into the phylogenetic relationship among Boraginaceae species and the maternal lineages of purple gromwells.</title>
        <authorList>
            <person name="Okada T."/>
            <person name="Watanabe K."/>
        </authorList>
    </citation>
    <scope>NUCLEOTIDE SEQUENCE [LARGE SCALE GENOMIC DNA]</scope>
</reference>
<feature type="compositionally biased region" description="Polar residues" evidence="15">
    <location>
        <begin position="358"/>
        <end position="373"/>
    </location>
</feature>
<evidence type="ECO:0000256" key="14">
    <source>
        <dbReference type="PROSITE-ProRule" id="PRU00175"/>
    </source>
</evidence>
<comment type="caution">
    <text evidence="19">The sequence shown here is derived from an EMBL/GenBank/DDBJ whole genome shotgun (WGS) entry which is preliminary data.</text>
</comment>
<comment type="subcellular location">
    <subcellularLocation>
        <location evidence="2">Membrane</location>
        <topology evidence="2">Single-pass membrane protein</topology>
    </subcellularLocation>
</comment>
<keyword evidence="9" id="KW-0833">Ubl conjugation pathway</keyword>
<dbReference type="PROSITE" id="PS50089">
    <property type="entry name" value="ZF_RING_2"/>
    <property type="match status" value="1"/>
</dbReference>
<organism evidence="19 20">
    <name type="scientific">Lithospermum erythrorhizon</name>
    <name type="common">Purple gromwell</name>
    <name type="synonym">Lithospermum officinale var. erythrorhizon</name>
    <dbReference type="NCBI Taxonomy" id="34254"/>
    <lineage>
        <taxon>Eukaryota</taxon>
        <taxon>Viridiplantae</taxon>
        <taxon>Streptophyta</taxon>
        <taxon>Embryophyta</taxon>
        <taxon>Tracheophyta</taxon>
        <taxon>Spermatophyta</taxon>
        <taxon>Magnoliopsida</taxon>
        <taxon>eudicotyledons</taxon>
        <taxon>Gunneridae</taxon>
        <taxon>Pentapetalae</taxon>
        <taxon>asterids</taxon>
        <taxon>lamiids</taxon>
        <taxon>Boraginales</taxon>
        <taxon>Boraginaceae</taxon>
        <taxon>Boraginoideae</taxon>
        <taxon>Lithospermeae</taxon>
        <taxon>Lithospermum</taxon>
    </lineage>
</organism>
<evidence type="ECO:0000256" key="4">
    <source>
        <dbReference type="ARBA" id="ARBA00012483"/>
    </source>
</evidence>
<evidence type="ECO:0000256" key="12">
    <source>
        <dbReference type="ARBA" id="ARBA00023136"/>
    </source>
</evidence>
<keyword evidence="11 16" id="KW-1133">Transmembrane helix</keyword>
<evidence type="ECO:0000313" key="19">
    <source>
        <dbReference type="EMBL" id="GAA0142043.1"/>
    </source>
</evidence>
<dbReference type="GO" id="GO:0016874">
    <property type="term" value="F:ligase activity"/>
    <property type="evidence" value="ECO:0007669"/>
    <property type="project" value="UniProtKB-KW"/>
</dbReference>
<dbReference type="InterPro" id="IPR013083">
    <property type="entry name" value="Znf_RING/FYVE/PHD"/>
</dbReference>
<keyword evidence="12 16" id="KW-0472">Membrane</keyword>
<dbReference type="InterPro" id="IPR001841">
    <property type="entry name" value="Znf_RING"/>
</dbReference>
<accession>A0AAV3NSW3</accession>
<feature type="domain" description="RING-type" evidence="18">
    <location>
        <begin position="132"/>
        <end position="174"/>
    </location>
</feature>
<feature type="region of interest" description="Disordered" evidence="15">
    <location>
        <begin position="310"/>
        <end position="334"/>
    </location>
</feature>
<evidence type="ECO:0000313" key="20">
    <source>
        <dbReference type="Proteomes" id="UP001454036"/>
    </source>
</evidence>
<dbReference type="EC" id="2.3.2.27" evidence="4"/>
<evidence type="ECO:0000256" key="17">
    <source>
        <dbReference type="SAM" id="SignalP"/>
    </source>
</evidence>
<keyword evidence="10" id="KW-0862">Zinc</keyword>
<evidence type="ECO:0000256" key="6">
    <source>
        <dbReference type="ARBA" id="ARBA00022692"/>
    </source>
</evidence>
<evidence type="ECO:0000256" key="2">
    <source>
        <dbReference type="ARBA" id="ARBA00004167"/>
    </source>
</evidence>
<dbReference type="Gene3D" id="3.30.40.10">
    <property type="entry name" value="Zinc/RING finger domain, C3HC4 (zinc finger)"/>
    <property type="match status" value="1"/>
</dbReference>
<dbReference type="SMART" id="SM00184">
    <property type="entry name" value="RING"/>
    <property type="match status" value="1"/>
</dbReference>
<keyword evidence="19" id="KW-0436">Ligase</keyword>
<evidence type="ECO:0000256" key="16">
    <source>
        <dbReference type="SAM" id="Phobius"/>
    </source>
</evidence>
<feature type="compositionally biased region" description="Gly residues" evidence="15">
    <location>
        <begin position="313"/>
        <end position="324"/>
    </location>
</feature>
<feature type="signal peptide" evidence="17">
    <location>
        <begin position="1"/>
        <end position="34"/>
    </location>
</feature>
<dbReference type="Proteomes" id="UP001454036">
    <property type="component" value="Unassembled WGS sequence"/>
</dbReference>
<keyword evidence="8 14" id="KW-0863">Zinc-finger</keyword>
<evidence type="ECO:0000256" key="1">
    <source>
        <dbReference type="ARBA" id="ARBA00000900"/>
    </source>
</evidence>
<proteinExistence type="inferred from homology"/>
<keyword evidence="5" id="KW-0808">Transferase</keyword>
<gene>
    <name evidence="19" type="ORF">LIER_03033</name>
</gene>
<dbReference type="PANTHER" id="PTHR14155:SF263">
    <property type="entry name" value="E3 UBIQUITIN-PROTEIN LIGASE ATL6"/>
    <property type="match status" value="1"/>
</dbReference>
<keyword evidence="20" id="KW-1185">Reference proteome</keyword>
<evidence type="ECO:0000256" key="15">
    <source>
        <dbReference type="SAM" id="MobiDB-lite"/>
    </source>
</evidence>
<feature type="transmembrane region" description="Helical" evidence="16">
    <location>
        <begin position="50"/>
        <end position="75"/>
    </location>
</feature>
<comment type="pathway">
    <text evidence="3">Protein modification; protein ubiquitination.</text>
</comment>
<evidence type="ECO:0000256" key="10">
    <source>
        <dbReference type="ARBA" id="ARBA00022833"/>
    </source>
</evidence>
<dbReference type="GO" id="GO:0016020">
    <property type="term" value="C:membrane"/>
    <property type="evidence" value="ECO:0007669"/>
    <property type="project" value="UniProtKB-SubCell"/>
</dbReference>
<evidence type="ECO:0000256" key="11">
    <source>
        <dbReference type="ARBA" id="ARBA00022989"/>
    </source>
</evidence>
<evidence type="ECO:0000256" key="8">
    <source>
        <dbReference type="ARBA" id="ARBA00022771"/>
    </source>
</evidence>
<protein>
    <recommendedName>
        <fullName evidence="4">RING-type E3 ubiquitin transferase</fullName>
        <ecNumber evidence="4">2.3.2.27</ecNumber>
    </recommendedName>
</protein>
<dbReference type="SUPFAM" id="SSF57850">
    <property type="entry name" value="RING/U-box"/>
    <property type="match status" value="1"/>
</dbReference>
<keyword evidence="17" id="KW-0732">Signal</keyword>
<dbReference type="CDD" id="cd16461">
    <property type="entry name" value="RING-H2_EL5-like"/>
    <property type="match status" value="1"/>
</dbReference>
<dbReference type="InterPro" id="IPR053238">
    <property type="entry name" value="RING-H2_zinc_finger"/>
</dbReference>
<comment type="catalytic activity">
    <reaction evidence="1">
        <text>S-ubiquitinyl-[E2 ubiquitin-conjugating enzyme]-L-cysteine + [acceptor protein]-L-lysine = [E2 ubiquitin-conjugating enzyme]-L-cysteine + N(6)-ubiquitinyl-[acceptor protein]-L-lysine.</text>
        <dbReference type="EC" id="2.3.2.27"/>
    </reaction>
</comment>
<dbReference type="Pfam" id="PF13639">
    <property type="entry name" value="zf-RING_2"/>
    <property type="match status" value="1"/>
</dbReference>
<keyword evidence="7" id="KW-0479">Metal-binding</keyword>
<keyword evidence="6 16" id="KW-0812">Transmembrane</keyword>
<feature type="chain" id="PRO_5043461359" description="RING-type E3 ubiquitin transferase" evidence="17">
    <location>
        <begin position="35"/>
        <end position="407"/>
    </location>
</feature>
<evidence type="ECO:0000256" key="9">
    <source>
        <dbReference type="ARBA" id="ARBA00022786"/>
    </source>
</evidence>
<dbReference type="GO" id="GO:0008270">
    <property type="term" value="F:zinc ion binding"/>
    <property type="evidence" value="ECO:0007669"/>
    <property type="project" value="UniProtKB-KW"/>
</dbReference>
<dbReference type="AlphaFoldDB" id="A0AAV3NSW3"/>
<dbReference type="GO" id="GO:0061630">
    <property type="term" value="F:ubiquitin protein ligase activity"/>
    <property type="evidence" value="ECO:0007669"/>
    <property type="project" value="UniProtKB-EC"/>
</dbReference>
<evidence type="ECO:0000256" key="5">
    <source>
        <dbReference type="ARBA" id="ARBA00022679"/>
    </source>
</evidence>
<sequence>MIIFNIRNSNLSVSFRLLLLTSLMSSPMFPTAEAQQAAPPPPDNFYTARFSPSMAIIIVILIAALFFMGFFSIYIRHCSQNPTGQSIRQTISMRRRGAAAVRGLEASVIETFPTFSYAEVKDQRIGKGALECAVCLNEFEDDETLRLIPKCDHVFHPECIDAWLQSHVTCPVCRADLVPVAVEAAPPVLPPDGSNSHQAELTIQEQNRNDDVSIPVDCVEEEQNARPDWVNPGLIHSGSLNRAPRSWSIRKPKMFGFGKFRSHSTGHSLVVPGENLDRFTLRLPEGVRKEMLNRALLNRNESCVRRLQVEGNTRGGNRTGGDGSNRGVRFNSRTIDIPDRASRSDRWTFLTRAFSTKSPKVTDNASGSTSKSPRTMVKRPSFKCLEPKSSDEIETSLVRSDSARPPV</sequence>
<evidence type="ECO:0000259" key="18">
    <source>
        <dbReference type="PROSITE" id="PS50089"/>
    </source>
</evidence>
<evidence type="ECO:0000256" key="7">
    <source>
        <dbReference type="ARBA" id="ARBA00022723"/>
    </source>
</evidence>
<dbReference type="EMBL" id="BAABME010000354">
    <property type="protein sequence ID" value="GAA0142043.1"/>
    <property type="molecule type" value="Genomic_DNA"/>
</dbReference>
<evidence type="ECO:0000256" key="3">
    <source>
        <dbReference type="ARBA" id="ARBA00004906"/>
    </source>
</evidence>
<evidence type="ECO:0000256" key="13">
    <source>
        <dbReference type="ARBA" id="ARBA00024209"/>
    </source>
</evidence>